<dbReference type="EMBL" id="CP026952">
    <property type="protein sequence ID" value="AWB90748.1"/>
    <property type="molecule type" value="Genomic_DNA"/>
</dbReference>
<keyword evidence="6 13" id="KW-0547">Nucleotide-binding</keyword>
<dbReference type="KEGG" id="aez:C3E78_00020"/>
<reference evidence="16" key="1">
    <citation type="submission" date="2018-01" db="EMBL/GenBank/DDBJ databases">
        <authorList>
            <person name="Li J."/>
        </authorList>
    </citation>
    <scope>NUCLEOTIDE SEQUENCE [LARGE SCALE GENOMIC DNA]</scope>
    <source>
        <strain evidence="16">592</strain>
    </source>
</reference>
<keyword evidence="7 13" id="KW-0227">DNA damage</keyword>
<dbReference type="GO" id="GO:0009432">
    <property type="term" value="P:SOS response"/>
    <property type="evidence" value="ECO:0007669"/>
    <property type="project" value="UniProtKB-UniRule"/>
</dbReference>
<dbReference type="GO" id="GO:0000731">
    <property type="term" value="P:DNA synthesis involved in DNA repair"/>
    <property type="evidence" value="ECO:0007669"/>
    <property type="project" value="TreeGrafter"/>
</dbReference>
<dbReference type="SUPFAM" id="SSF52540">
    <property type="entry name" value="P-loop containing nucleoside triphosphate hydrolases"/>
    <property type="match status" value="1"/>
</dbReference>
<keyword evidence="11 13" id="KW-0742">SOS response</keyword>
<comment type="similarity">
    <text evidence="2 13 14">Belongs to the RecF family.</text>
</comment>
<evidence type="ECO:0000256" key="7">
    <source>
        <dbReference type="ARBA" id="ARBA00022763"/>
    </source>
</evidence>
<sequence>MHVSRLTLHDFRSYADVELVLEPGATAFIGSNGQGKTNLVEAIDYLSRLDSHRVSGDTPLVRAGAEQAIVRADVVKGDRTALLELEITPGRANRARINRGALPRTRDLVGVLRTVMFSPEDLALVKGDPSDRRRFLDSLLVLRTPRLGGVKADYERVLKQRNTLLKSARGRRNVEIATLDIWDENLARTGAELVAARLLLLDALAPHLSEAYRRVAAGSAADRRDVTATYRPSLDLDPDLRDQQVIEQRLLEEIARRRGDELDRGISLVGPHRDEVVLTIGELPAKGYASHGESWSYALALKLASFELLRDDDDDPVLILDDVFAELDQGRRQQLAELVGDAEQVLVTAAVAEDVPEALKGHRFRVAGGEVVRE</sequence>
<comment type="subcellular location">
    <subcellularLocation>
        <location evidence="1 13 14">Cytoplasm</location>
    </subcellularLocation>
</comment>
<evidence type="ECO:0000313" key="15">
    <source>
        <dbReference type="EMBL" id="AWB90748.1"/>
    </source>
</evidence>
<dbReference type="Pfam" id="PF02463">
    <property type="entry name" value="SMC_N"/>
    <property type="match status" value="1"/>
</dbReference>
<dbReference type="AlphaFoldDB" id="A0A2S0WHE5"/>
<dbReference type="GO" id="GO:0006302">
    <property type="term" value="P:double-strand break repair"/>
    <property type="evidence" value="ECO:0007669"/>
    <property type="project" value="TreeGrafter"/>
</dbReference>
<dbReference type="GO" id="GO:0005737">
    <property type="term" value="C:cytoplasm"/>
    <property type="evidence" value="ECO:0007669"/>
    <property type="project" value="UniProtKB-SubCell"/>
</dbReference>
<dbReference type="HAMAP" id="MF_00365">
    <property type="entry name" value="RecF"/>
    <property type="match status" value="1"/>
</dbReference>
<evidence type="ECO:0000256" key="11">
    <source>
        <dbReference type="ARBA" id="ARBA00023236"/>
    </source>
</evidence>
<gene>
    <name evidence="13" type="primary">recF</name>
    <name evidence="15" type="ORF">C3E78_00020</name>
</gene>
<organism evidence="15 16">
    <name type="scientific">Aeromicrobium chenweiae</name>
    <dbReference type="NCBI Taxonomy" id="2079793"/>
    <lineage>
        <taxon>Bacteria</taxon>
        <taxon>Bacillati</taxon>
        <taxon>Actinomycetota</taxon>
        <taxon>Actinomycetes</taxon>
        <taxon>Propionibacteriales</taxon>
        <taxon>Nocardioidaceae</taxon>
        <taxon>Aeromicrobium</taxon>
    </lineage>
</organism>
<dbReference type="RefSeq" id="WP_108576395.1">
    <property type="nucleotide sequence ID" value="NZ_CP026952.1"/>
</dbReference>
<dbReference type="CDD" id="cd03242">
    <property type="entry name" value="ABC_RecF"/>
    <property type="match status" value="1"/>
</dbReference>
<dbReference type="Gene3D" id="1.20.1050.90">
    <property type="entry name" value="RecF/RecN/SMC, N-terminal domain"/>
    <property type="match status" value="1"/>
</dbReference>
<evidence type="ECO:0000313" key="16">
    <source>
        <dbReference type="Proteomes" id="UP000244384"/>
    </source>
</evidence>
<dbReference type="InterPro" id="IPR027417">
    <property type="entry name" value="P-loop_NTPase"/>
</dbReference>
<dbReference type="PROSITE" id="PS00618">
    <property type="entry name" value="RECF_2"/>
    <property type="match status" value="1"/>
</dbReference>
<keyword evidence="16" id="KW-1185">Reference proteome</keyword>
<evidence type="ECO:0000256" key="9">
    <source>
        <dbReference type="ARBA" id="ARBA00023125"/>
    </source>
</evidence>
<evidence type="ECO:0000256" key="4">
    <source>
        <dbReference type="ARBA" id="ARBA00022490"/>
    </source>
</evidence>
<evidence type="ECO:0000256" key="3">
    <source>
        <dbReference type="ARBA" id="ARBA00020170"/>
    </source>
</evidence>
<dbReference type="NCBIfam" id="TIGR00611">
    <property type="entry name" value="recf"/>
    <property type="match status" value="1"/>
</dbReference>
<dbReference type="PROSITE" id="PS00617">
    <property type="entry name" value="RECF_1"/>
    <property type="match status" value="1"/>
</dbReference>
<comment type="function">
    <text evidence="12 13 14">The RecF protein is involved in DNA metabolism; it is required for DNA replication and normal SOS inducibility. RecF binds preferentially to single-stranded, linear DNA. It also seems to bind ATP.</text>
</comment>
<accession>A0A2S0WHE5</accession>
<dbReference type="OrthoDB" id="9803889at2"/>
<name>A0A2S0WHE5_9ACTN</name>
<keyword evidence="9 13" id="KW-0238">DNA-binding</keyword>
<keyword evidence="5 13" id="KW-0235">DNA replication</keyword>
<evidence type="ECO:0000256" key="14">
    <source>
        <dbReference type="RuleBase" id="RU000578"/>
    </source>
</evidence>
<evidence type="ECO:0000256" key="2">
    <source>
        <dbReference type="ARBA" id="ARBA00008016"/>
    </source>
</evidence>
<keyword evidence="4 13" id="KW-0963">Cytoplasm</keyword>
<accession>A0A5F2ENF1</accession>
<dbReference type="InterPro" id="IPR003395">
    <property type="entry name" value="RecF/RecN/SMC_N"/>
</dbReference>
<feature type="binding site" evidence="13">
    <location>
        <begin position="30"/>
        <end position="37"/>
    </location>
    <ligand>
        <name>ATP</name>
        <dbReference type="ChEBI" id="CHEBI:30616"/>
    </ligand>
</feature>
<evidence type="ECO:0000256" key="13">
    <source>
        <dbReference type="HAMAP-Rule" id="MF_00365"/>
    </source>
</evidence>
<dbReference type="InterPro" id="IPR018078">
    <property type="entry name" value="DNA-binding_RecF_CS"/>
</dbReference>
<evidence type="ECO:0000256" key="8">
    <source>
        <dbReference type="ARBA" id="ARBA00022840"/>
    </source>
</evidence>
<evidence type="ECO:0000256" key="12">
    <source>
        <dbReference type="ARBA" id="ARBA00025401"/>
    </source>
</evidence>
<dbReference type="Proteomes" id="UP000244384">
    <property type="component" value="Chromosome"/>
</dbReference>
<protein>
    <recommendedName>
        <fullName evidence="3 13">DNA replication and repair protein RecF</fullName>
    </recommendedName>
</protein>
<dbReference type="GO" id="GO:0003697">
    <property type="term" value="F:single-stranded DNA binding"/>
    <property type="evidence" value="ECO:0007669"/>
    <property type="project" value="UniProtKB-UniRule"/>
</dbReference>
<evidence type="ECO:0000256" key="5">
    <source>
        <dbReference type="ARBA" id="ARBA00022705"/>
    </source>
</evidence>
<evidence type="ECO:0000256" key="6">
    <source>
        <dbReference type="ARBA" id="ARBA00022741"/>
    </source>
</evidence>
<dbReference type="InterPro" id="IPR042174">
    <property type="entry name" value="RecF_2"/>
</dbReference>
<dbReference type="PANTHER" id="PTHR32182:SF0">
    <property type="entry name" value="DNA REPLICATION AND REPAIR PROTEIN RECF"/>
    <property type="match status" value="1"/>
</dbReference>
<dbReference type="Gene3D" id="3.40.50.300">
    <property type="entry name" value="P-loop containing nucleotide triphosphate hydrolases"/>
    <property type="match status" value="1"/>
</dbReference>
<dbReference type="GO" id="GO:0005524">
    <property type="term" value="F:ATP binding"/>
    <property type="evidence" value="ECO:0007669"/>
    <property type="project" value="UniProtKB-UniRule"/>
</dbReference>
<proteinExistence type="inferred from homology"/>
<evidence type="ECO:0000256" key="1">
    <source>
        <dbReference type="ARBA" id="ARBA00004496"/>
    </source>
</evidence>
<dbReference type="GO" id="GO:0006260">
    <property type="term" value="P:DNA replication"/>
    <property type="evidence" value="ECO:0007669"/>
    <property type="project" value="UniProtKB-UniRule"/>
</dbReference>
<dbReference type="PANTHER" id="PTHR32182">
    <property type="entry name" value="DNA REPLICATION AND REPAIR PROTEIN RECF"/>
    <property type="match status" value="1"/>
</dbReference>
<keyword evidence="8 13" id="KW-0067">ATP-binding</keyword>
<dbReference type="InterPro" id="IPR001238">
    <property type="entry name" value="DNA-binding_RecF"/>
</dbReference>
<keyword evidence="10 13" id="KW-0234">DNA repair</keyword>
<evidence type="ECO:0000256" key="10">
    <source>
        <dbReference type="ARBA" id="ARBA00023204"/>
    </source>
</evidence>